<keyword evidence="1" id="KW-0175">Coiled coil</keyword>
<reference evidence="2 3" key="2">
    <citation type="journal article" date="2010" name="Nucleic Acids Res.">
        <title>BeetleBase in 2010: revisions to provide comprehensive genomic information for Tribolium castaneum.</title>
        <authorList>
            <person name="Kim H.S."/>
            <person name="Murphy T."/>
            <person name="Xia J."/>
            <person name="Caragea D."/>
            <person name="Park Y."/>
            <person name="Beeman R.W."/>
            <person name="Lorenzen M.D."/>
            <person name="Butcher S."/>
            <person name="Manak J.R."/>
            <person name="Brown S.J."/>
        </authorList>
    </citation>
    <scope>GENOME REANNOTATION</scope>
    <source>
        <strain evidence="2 3">Georgia GA2</strain>
    </source>
</reference>
<gene>
    <name evidence="2" type="primary">AUGUSTUS-3.0.2_04731</name>
    <name evidence="2" type="ORF">TcasGA2_TC004731</name>
</gene>
<proteinExistence type="predicted"/>
<dbReference type="PhylomeDB" id="D6W7D7"/>
<dbReference type="Proteomes" id="UP000007266">
    <property type="component" value="Linkage group 1"/>
</dbReference>
<dbReference type="GO" id="GO:0003711">
    <property type="term" value="F:transcription elongation factor activity"/>
    <property type="evidence" value="ECO:0007669"/>
    <property type="project" value="InterPro"/>
</dbReference>
<dbReference type="KEGG" id="tca:103314976"/>
<dbReference type="PRINTS" id="PR02085">
    <property type="entry name" value="POLR2GRINL1"/>
</dbReference>
<evidence type="ECO:0000313" key="2">
    <source>
        <dbReference type="EMBL" id="EFA11130.1"/>
    </source>
</evidence>
<protein>
    <submittedName>
        <fullName evidence="2">Uncharacterized protein</fullName>
    </submittedName>
</protein>
<dbReference type="GO" id="GO:0005634">
    <property type="term" value="C:nucleus"/>
    <property type="evidence" value="ECO:0007669"/>
    <property type="project" value="InterPro"/>
</dbReference>
<dbReference type="EMBL" id="KQ971307">
    <property type="protein sequence ID" value="EFA11130.1"/>
    <property type="molecule type" value="Genomic_DNA"/>
</dbReference>
<sequence length="165" mass="18864">MDTVKHKENLTKLSLEELEEIYEREQNILKNKKLVSKLPDKGKQLEQKLEEIKKEIDLKRSLRDIEGSLKTLTIDSSKAPVLNEKHVQHLCSMEKSPEKERYKPFSTLAHEDKSKNQKPTQLIPLAESITLLVEQANTLPVPDAKVIIEGAESEEEEDALDNTPL</sequence>
<evidence type="ECO:0000313" key="3">
    <source>
        <dbReference type="Proteomes" id="UP000007266"/>
    </source>
</evidence>
<dbReference type="HOGENOM" id="CLU_1612979_0_0_1"/>
<reference evidence="2 3" key="1">
    <citation type="journal article" date="2008" name="Nature">
        <title>The genome of the model beetle and pest Tribolium castaneum.</title>
        <authorList>
            <consortium name="Tribolium Genome Sequencing Consortium"/>
            <person name="Richards S."/>
            <person name="Gibbs R.A."/>
            <person name="Weinstock G.M."/>
            <person name="Brown S.J."/>
            <person name="Denell R."/>
            <person name="Beeman R.W."/>
            <person name="Gibbs R."/>
            <person name="Beeman R.W."/>
            <person name="Brown S.J."/>
            <person name="Bucher G."/>
            <person name="Friedrich M."/>
            <person name="Grimmelikhuijzen C.J."/>
            <person name="Klingler M."/>
            <person name="Lorenzen M."/>
            <person name="Richards S."/>
            <person name="Roth S."/>
            <person name="Schroder R."/>
            <person name="Tautz D."/>
            <person name="Zdobnov E.M."/>
            <person name="Muzny D."/>
            <person name="Gibbs R.A."/>
            <person name="Weinstock G.M."/>
            <person name="Attaway T."/>
            <person name="Bell S."/>
            <person name="Buhay C.J."/>
            <person name="Chandrabose M.N."/>
            <person name="Chavez D."/>
            <person name="Clerk-Blankenburg K.P."/>
            <person name="Cree A."/>
            <person name="Dao M."/>
            <person name="Davis C."/>
            <person name="Chacko J."/>
            <person name="Dinh H."/>
            <person name="Dugan-Rocha S."/>
            <person name="Fowler G."/>
            <person name="Garner T.T."/>
            <person name="Garnes J."/>
            <person name="Gnirke A."/>
            <person name="Hawes A."/>
            <person name="Hernandez J."/>
            <person name="Hines S."/>
            <person name="Holder M."/>
            <person name="Hume J."/>
            <person name="Jhangiani S.N."/>
            <person name="Joshi V."/>
            <person name="Khan Z.M."/>
            <person name="Jackson L."/>
            <person name="Kovar C."/>
            <person name="Kowis A."/>
            <person name="Lee S."/>
            <person name="Lewis L.R."/>
            <person name="Margolis J."/>
            <person name="Morgan M."/>
            <person name="Nazareth L.V."/>
            <person name="Nguyen N."/>
            <person name="Okwuonu G."/>
            <person name="Parker D."/>
            <person name="Richards S."/>
            <person name="Ruiz S.J."/>
            <person name="Santibanez J."/>
            <person name="Savard J."/>
            <person name="Scherer S.E."/>
            <person name="Schneider B."/>
            <person name="Sodergren E."/>
            <person name="Tautz D."/>
            <person name="Vattahil S."/>
            <person name="Villasana D."/>
            <person name="White C.S."/>
            <person name="Wright R."/>
            <person name="Park Y."/>
            <person name="Beeman R.W."/>
            <person name="Lord J."/>
            <person name="Oppert B."/>
            <person name="Lorenzen M."/>
            <person name="Brown S."/>
            <person name="Wang L."/>
            <person name="Savard J."/>
            <person name="Tautz D."/>
            <person name="Richards S."/>
            <person name="Weinstock G."/>
            <person name="Gibbs R.A."/>
            <person name="Liu Y."/>
            <person name="Worley K."/>
            <person name="Weinstock G."/>
            <person name="Elsik C.G."/>
            <person name="Reese J.T."/>
            <person name="Elhaik E."/>
            <person name="Landan G."/>
            <person name="Graur D."/>
            <person name="Arensburger P."/>
            <person name="Atkinson P."/>
            <person name="Beeman R.W."/>
            <person name="Beidler J."/>
            <person name="Brown S.J."/>
            <person name="Demuth J.P."/>
            <person name="Drury D.W."/>
            <person name="Du Y.Z."/>
            <person name="Fujiwara H."/>
            <person name="Lorenzen M."/>
            <person name="Maselli V."/>
            <person name="Osanai M."/>
            <person name="Park Y."/>
            <person name="Robertson H.M."/>
            <person name="Tu Z."/>
            <person name="Wang J.J."/>
            <person name="Wang S."/>
            <person name="Richards S."/>
            <person name="Song H."/>
            <person name="Zhang L."/>
            <person name="Sodergren E."/>
            <person name="Werner D."/>
            <person name="Stanke M."/>
            <person name="Morgenstern B."/>
            <person name="Solovyev V."/>
            <person name="Kosarev P."/>
            <person name="Brown G."/>
            <person name="Chen H.C."/>
            <person name="Ermolaeva O."/>
            <person name="Hlavina W."/>
            <person name="Kapustin Y."/>
            <person name="Kiryutin B."/>
            <person name="Kitts P."/>
            <person name="Maglott D."/>
            <person name="Pruitt K."/>
            <person name="Sapojnikov V."/>
            <person name="Souvorov A."/>
            <person name="Mackey A.J."/>
            <person name="Waterhouse R.M."/>
            <person name="Wyder S."/>
            <person name="Zdobnov E.M."/>
            <person name="Zdobnov E.M."/>
            <person name="Wyder S."/>
            <person name="Kriventseva E.V."/>
            <person name="Kadowaki T."/>
            <person name="Bork P."/>
            <person name="Aranda M."/>
            <person name="Bao R."/>
            <person name="Beermann A."/>
            <person name="Berns N."/>
            <person name="Bolognesi R."/>
            <person name="Bonneton F."/>
            <person name="Bopp D."/>
            <person name="Brown S.J."/>
            <person name="Bucher G."/>
            <person name="Butts T."/>
            <person name="Chaumot A."/>
            <person name="Denell R.E."/>
            <person name="Ferrier D.E."/>
            <person name="Friedrich M."/>
            <person name="Gordon C.M."/>
            <person name="Jindra M."/>
            <person name="Klingler M."/>
            <person name="Lan Q."/>
            <person name="Lattorff H.M."/>
            <person name="Laudet V."/>
            <person name="von Levetsow C."/>
            <person name="Liu Z."/>
            <person name="Lutz R."/>
            <person name="Lynch J.A."/>
            <person name="da Fonseca R.N."/>
            <person name="Posnien N."/>
            <person name="Reuter R."/>
            <person name="Roth S."/>
            <person name="Savard J."/>
            <person name="Schinko J.B."/>
            <person name="Schmitt C."/>
            <person name="Schoppmeier M."/>
            <person name="Schroder R."/>
            <person name="Shippy T.D."/>
            <person name="Simonnet F."/>
            <person name="Marques-Souza H."/>
            <person name="Tautz D."/>
            <person name="Tomoyasu Y."/>
            <person name="Trauner J."/>
            <person name="Van der Zee M."/>
            <person name="Vervoort M."/>
            <person name="Wittkopp N."/>
            <person name="Wimmer E.A."/>
            <person name="Yang X."/>
            <person name="Jones A.K."/>
            <person name="Sattelle D.B."/>
            <person name="Ebert P.R."/>
            <person name="Nelson D."/>
            <person name="Scott J.G."/>
            <person name="Beeman R.W."/>
            <person name="Muthukrishnan S."/>
            <person name="Kramer K.J."/>
            <person name="Arakane Y."/>
            <person name="Beeman R.W."/>
            <person name="Zhu Q."/>
            <person name="Hogenkamp D."/>
            <person name="Dixit R."/>
            <person name="Oppert B."/>
            <person name="Jiang H."/>
            <person name="Zou Z."/>
            <person name="Marshall J."/>
            <person name="Elpidina E."/>
            <person name="Vinokurov K."/>
            <person name="Oppert C."/>
            <person name="Zou Z."/>
            <person name="Evans J."/>
            <person name="Lu Z."/>
            <person name="Zhao P."/>
            <person name="Sumathipala N."/>
            <person name="Altincicek B."/>
            <person name="Vilcinskas A."/>
            <person name="Williams M."/>
            <person name="Hultmark D."/>
            <person name="Hetru C."/>
            <person name="Jiang H."/>
            <person name="Grimmelikhuijzen C.J."/>
            <person name="Hauser F."/>
            <person name="Cazzamali G."/>
            <person name="Williamson M."/>
            <person name="Park Y."/>
            <person name="Li B."/>
            <person name="Tanaka Y."/>
            <person name="Predel R."/>
            <person name="Neupert S."/>
            <person name="Schachtner J."/>
            <person name="Verleyen P."/>
            <person name="Raible F."/>
            <person name="Bork P."/>
            <person name="Friedrich M."/>
            <person name="Walden K.K."/>
            <person name="Robertson H.M."/>
            <person name="Angeli S."/>
            <person name="Foret S."/>
            <person name="Bucher G."/>
            <person name="Schuetz S."/>
            <person name="Maleszka R."/>
            <person name="Wimmer E.A."/>
            <person name="Beeman R.W."/>
            <person name="Lorenzen M."/>
            <person name="Tomoyasu Y."/>
            <person name="Miller S.C."/>
            <person name="Grossmann D."/>
            <person name="Bucher G."/>
        </authorList>
    </citation>
    <scope>NUCLEOTIDE SEQUENCE [LARGE SCALE GENOMIC DNA]</scope>
    <source>
        <strain evidence="2 3">Georgia GA2</strain>
    </source>
</reference>
<dbReference type="InParanoid" id="D6W7D7"/>
<organism evidence="2 3">
    <name type="scientific">Tribolium castaneum</name>
    <name type="common">Red flour beetle</name>
    <dbReference type="NCBI Taxonomy" id="7070"/>
    <lineage>
        <taxon>Eukaryota</taxon>
        <taxon>Metazoa</taxon>
        <taxon>Ecdysozoa</taxon>
        <taxon>Arthropoda</taxon>
        <taxon>Hexapoda</taxon>
        <taxon>Insecta</taxon>
        <taxon>Pterygota</taxon>
        <taxon>Neoptera</taxon>
        <taxon>Endopterygota</taxon>
        <taxon>Coleoptera</taxon>
        <taxon>Polyphaga</taxon>
        <taxon>Cucujiformia</taxon>
        <taxon>Tenebrionidae</taxon>
        <taxon>Tenebrionidae incertae sedis</taxon>
        <taxon>Tribolium</taxon>
    </lineage>
</organism>
<dbReference type="AlphaFoldDB" id="D6W7D7"/>
<name>D6W7D7_TRICA</name>
<feature type="coiled-coil region" evidence="1">
    <location>
        <begin position="15"/>
        <end position="62"/>
    </location>
</feature>
<accession>D6W7D7</accession>
<dbReference type="InterPro" id="IPR026213">
    <property type="entry name" value="GRINL1"/>
</dbReference>
<keyword evidence="3" id="KW-1185">Reference proteome</keyword>
<dbReference type="Pfam" id="PF15328">
    <property type="entry name" value="GCOM2"/>
    <property type="match status" value="1"/>
</dbReference>
<dbReference type="OrthoDB" id="2408655at2759"/>
<dbReference type="GO" id="GO:0006368">
    <property type="term" value="P:transcription elongation by RNA polymerase II"/>
    <property type="evidence" value="ECO:0007669"/>
    <property type="project" value="InterPro"/>
</dbReference>
<evidence type="ECO:0000256" key="1">
    <source>
        <dbReference type="SAM" id="Coils"/>
    </source>
</evidence>